<evidence type="ECO:0000313" key="3">
    <source>
        <dbReference type="EMBL" id="KAK5085761.1"/>
    </source>
</evidence>
<reference evidence="3 4" key="1">
    <citation type="submission" date="2023-08" db="EMBL/GenBank/DDBJ databases">
        <title>Black Yeasts Isolated from many extreme environments.</title>
        <authorList>
            <person name="Coleine C."/>
            <person name="Stajich J.E."/>
            <person name="Selbmann L."/>
        </authorList>
    </citation>
    <scope>NUCLEOTIDE SEQUENCE [LARGE SCALE GENOMIC DNA]</scope>
    <source>
        <strain evidence="3 4">CCFEE 5910</strain>
    </source>
</reference>
<dbReference type="PANTHER" id="PTHR22959:SF0">
    <property type="entry name" value="PARTNER OF Y14 AND MAGO"/>
    <property type="match status" value="1"/>
</dbReference>
<dbReference type="SUPFAM" id="SSF101931">
    <property type="entry name" value="Pym (Within the bgcn gene intron protein, WIBG), N-terminal domain"/>
    <property type="match status" value="1"/>
</dbReference>
<sequence>MAEYLSSSAKLPGQNRSCPDSLDFKLKETSSGIQTSVDGQAFIPSSRRPDGTTRKEIKVRPGYKPPEDVETYKSRTTEHRRQNANRIPGVDDDDQKIPRVDETKNRNAKRREAARKKKDDDSGQDVGGLQTAAPTSDTKNQTADLDTTSATVDIQLPAIDQDQERQKKIRNNLKKLRAVHELKTKKATGEKLSTDQMMKISKEQEIVRDLLKLDYSGEELENLSAAVQTTSLSG</sequence>
<name>A0AAN7SZW9_9EURO</name>
<keyword evidence="4" id="KW-1185">Reference proteome</keyword>
<dbReference type="AlphaFoldDB" id="A0AAN7SZW9"/>
<evidence type="ECO:0000313" key="4">
    <source>
        <dbReference type="Proteomes" id="UP001309876"/>
    </source>
</evidence>
<dbReference type="InterPro" id="IPR015362">
    <property type="entry name" value="WIBG_mago-bd"/>
</dbReference>
<feature type="compositionally biased region" description="Basic residues" evidence="1">
    <location>
        <begin position="106"/>
        <end position="116"/>
    </location>
</feature>
<dbReference type="GO" id="GO:0005737">
    <property type="term" value="C:cytoplasm"/>
    <property type="evidence" value="ECO:0007669"/>
    <property type="project" value="TreeGrafter"/>
</dbReference>
<dbReference type="Proteomes" id="UP001309876">
    <property type="component" value="Unassembled WGS sequence"/>
</dbReference>
<evidence type="ECO:0000259" key="2">
    <source>
        <dbReference type="SMART" id="SM01273"/>
    </source>
</evidence>
<feature type="compositionally biased region" description="Polar residues" evidence="1">
    <location>
        <begin position="29"/>
        <end position="38"/>
    </location>
</feature>
<dbReference type="InterPro" id="IPR036348">
    <property type="entry name" value="WIBG_N_sf"/>
</dbReference>
<gene>
    <name evidence="3" type="ORF">LTR05_005049</name>
</gene>
<dbReference type="GO" id="GO:0035145">
    <property type="term" value="C:exon-exon junction complex"/>
    <property type="evidence" value="ECO:0007669"/>
    <property type="project" value="TreeGrafter"/>
</dbReference>
<feature type="compositionally biased region" description="Polar residues" evidence="1">
    <location>
        <begin position="132"/>
        <end position="148"/>
    </location>
</feature>
<comment type="caution">
    <text evidence="3">The sequence shown here is derived from an EMBL/GenBank/DDBJ whole genome shotgun (WGS) entry which is preliminary data.</text>
</comment>
<dbReference type="InterPro" id="IPR039333">
    <property type="entry name" value="PYM1"/>
</dbReference>
<feature type="compositionally biased region" description="Polar residues" evidence="1">
    <location>
        <begin position="1"/>
        <end position="18"/>
    </location>
</feature>
<evidence type="ECO:0000256" key="1">
    <source>
        <dbReference type="SAM" id="MobiDB-lite"/>
    </source>
</evidence>
<accession>A0AAN7SZW9</accession>
<feature type="region of interest" description="Disordered" evidence="1">
    <location>
        <begin position="1"/>
        <end position="148"/>
    </location>
</feature>
<dbReference type="PANTHER" id="PTHR22959">
    <property type="entry name" value="PYM PROTEIN"/>
    <property type="match status" value="1"/>
</dbReference>
<dbReference type="SMART" id="SM01273">
    <property type="entry name" value="Mago-bind"/>
    <property type="match status" value="1"/>
</dbReference>
<protein>
    <recommendedName>
        <fullName evidence="2">WIBG Mago-binding domain-containing protein</fullName>
    </recommendedName>
</protein>
<dbReference type="GO" id="GO:0003723">
    <property type="term" value="F:RNA binding"/>
    <property type="evidence" value="ECO:0007669"/>
    <property type="project" value="TreeGrafter"/>
</dbReference>
<proteinExistence type="predicted"/>
<feature type="compositionally biased region" description="Basic and acidic residues" evidence="1">
    <location>
        <begin position="47"/>
        <end position="81"/>
    </location>
</feature>
<dbReference type="EMBL" id="JAVRRJ010000004">
    <property type="protein sequence ID" value="KAK5085761.1"/>
    <property type="molecule type" value="Genomic_DNA"/>
</dbReference>
<feature type="domain" description="WIBG Mago-binding" evidence="2">
    <location>
        <begin position="39"/>
        <end position="65"/>
    </location>
</feature>
<organism evidence="3 4">
    <name type="scientific">Lithohypha guttulata</name>
    <dbReference type="NCBI Taxonomy" id="1690604"/>
    <lineage>
        <taxon>Eukaryota</taxon>
        <taxon>Fungi</taxon>
        <taxon>Dikarya</taxon>
        <taxon>Ascomycota</taxon>
        <taxon>Pezizomycotina</taxon>
        <taxon>Eurotiomycetes</taxon>
        <taxon>Chaetothyriomycetidae</taxon>
        <taxon>Chaetothyriales</taxon>
        <taxon>Trichomeriaceae</taxon>
        <taxon>Lithohypha</taxon>
    </lineage>
</organism>
<dbReference type="Pfam" id="PF09282">
    <property type="entry name" value="Mago-bind"/>
    <property type="match status" value="1"/>
</dbReference>
<feature type="compositionally biased region" description="Basic and acidic residues" evidence="1">
    <location>
        <begin position="95"/>
        <end position="105"/>
    </location>
</feature>
<dbReference type="GO" id="GO:1903259">
    <property type="term" value="P:exon-exon junction complex disassembly"/>
    <property type="evidence" value="ECO:0007669"/>
    <property type="project" value="InterPro"/>
</dbReference>